<sequence length="118" mass="13657">MEEVSDEELSQYDFAGNIQYRPGVYLVKIQTDPKVYAVSNNGVLNWIKTESLAARLYGEKWNLLVDDIPDSFFVNYSIGDQINDENEYDPDDEEEQTPSLDYNLGIKKQNKIIKKEVK</sequence>
<accession>A0A1J4T728</accession>
<reference evidence="1 2" key="1">
    <citation type="journal article" date="2016" name="Environ. Microbiol.">
        <title>Genomic resolution of a cold subsurface aquifer community provides metabolic insights for novel microbes adapted to high CO concentrations.</title>
        <authorList>
            <person name="Probst A.J."/>
            <person name="Castelle C.J."/>
            <person name="Singh A."/>
            <person name="Brown C.T."/>
            <person name="Anantharaman K."/>
            <person name="Sharon I."/>
            <person name="Hug L.A."/>
            <person name="Burstein D."/>
            <person name="Emerson J.B."/>
            <person name="Thomas B.C."/>
            <person name="Banfield J.F."/>
        </authorList>
    </citation>
    <scope>NUCLEOTIDE SEQUENCE [LARGE SCALE GENOMIC DNA]</scope>
    <source>
        <strain evidence="1">CG1_02_37_44</strain>
    </source>
</reference>
<evidence type="ECO:0000313" key="1">
    <source>
        <dbReference type="EMBL" id="OIO07578.1"/>
    </source>
</evidence>
<comment type="caution">
    <text evidence="1">The sequence shown here is derived from an EMBL/GenBank/DDBJ whole genome shotgun (WGS) entry which is preliminary data.</text>
</comment>
<dbReference type="STRING" id="1805146.AUJ27_02155"/>
<dbReference type="AlphaFoldDB" id="A0A1J4T728"/>
<name>A0A1J4T728_9BACT</name>
<dbReference type="EMBL" id="MNUU01000040">
    <property type="protein sequence ID" value="OIO07578.1"/>
    <property type="molecule type" value="Genomic_DNA"/>
</dbReference>
<proteinExistence type="predicted"/>
<evidence type="ECO:0000313" key="2">
    <source>
        <dbReference type="Proteomes" id="UP000183192"/>
    </source>
</evidence>
<dbReference type="Proteomes" id="UP000183192">
    <property type="component" value="Unassembled WGS sequence"/>
</dbReference>
<gene>
    <name evidence="1" type="ORF">AUJ27_02155</name>
</gene>
<organism evidence="1 2">
    <name type="scientific">Candidatus Falkowbacteria bacterium CG1_02_37_44</name>
    <dbReference type="NCBI Taxonomy" id="1805146"/>
    <lineage>
        <taxon>Bacteria</taxon>
        <taxon>Candidatus Falkowiibacteriota</taxon>
    </lineage>
</organism>
<protein>
    <submittedName>
        <fullName evidence="1">Uncharacterized protein</fullName>
    </submittedName>
</protein>